<dbReference type="SUPFAM" id="SSF53448">
    <property type="entry name" value="Nucleotide-diphospho-sugar transferases"/>
    <property type="match status" value="1"/>
</dbReference>
<sequence length="681" mass="71844">MSGGAAPVLKSALGVRGDSPALVTHIGPGAGRDLAALPLRPGDRRVDLERVGAHGGALLKAPADTRPGAGGHGDDRPVGLVAVVAATLADLRRAVAMAGRLPRTHHLVAVLTAASGHHDPPLPSPPGHGQWRELQEARVRRLDDGGWVCELFFLEPVETGPALDAVASGAIGRRRGPAVTPAVALSGPDAAPWVPGTVPPATPKPEGPVERRRTTPLADVALRVGTQKQPPWEDTEVPTLERTSGDALSWAGISGPQGPARIRRGGLVEDAATHLPPVDERVVNPVGFVSAAGRRLGTLAARGGRPVVVSGRQTVAELPESGAVSEVDLARLRSLRGIQVEWSGYSGPLPVLRAVIGLAAGGVPVFAEAVPGWAEPLGEELGALLTSVCAEHLGDRLDRERYSVALRRCALRTHATAARWRELGAQAQLGPLPEPRVSVLLCTRRPELVGFALDQVARQRGVDLEVVLALHGFGADAPGVARAIDRFAAGGREITVYEAERGEVFGAVLNRTAARAAGTVIAKWDDDFYGPHHLADLMLARTYAAADVVGCGPEFVYLEEIDRTVWRPGESERAVGLVSGGSLLTDRVVLEECGWFRRLPRAVDTQLMLAVGAAGGRVYRTHAHNYLVRRRSAGHTWTEDDAYFLRDAQRQWPGRRLAGLAGREPAGAPGAGASQKEGETD</sequence>
<name>A0A4P6PZN9_9ACTN</name>
<accession>A0A4P6PZN9</accession>
<reference evidence="2 3" key="1">
    <citation type="submission" date="2019-02" db="EMBL/GenBank/DDBJ databases">
        <authorList>
            <person name="Khodamoradi S."/>
            <person name="Hahnke R.L."/>
            <person name="Kaempfer P."/>
            <person name="Schumann P."/>
            <person name="Rohde M."/>
            <person name="Steinert M."/>
            <person name="Luzhetskyy A."/>
            <person name="Wink J."/>
            <person name="Ruckert C."/>
        </authorList>
    </citation>
    <scope>NUCLEOTIDE SEQUENCE [LARGE SCALE GENOMIC DNA]</scope>
    <source>
        <strain evidence="2 3">M2</strain>
    </source>
</reference>
<dbReference type="OrthoDB" id="6713581at2"/>
<evidence type="ECO:0000256" key="1">
    <source>
        <dbReference type="SAM" id="MobiDB-lite"/>
    </source>
</evidence>
<gene>
    <name evidence="2" type="ORF">EKD16_09600</name>
</gene>
<feature type="compositionally biased region" description="Low complexity" evidence="1">
    <location>
        <begin position="657"/>
        <end position="673"/>
    </location>
</feature>
<evidence type="ECO:0008006" key="4">
    <source>
        <dbReference type="Google" id="ProtNLM"/>
    </source>
</evidence>
<dbReference type="AlphaFoldDB" id="A0A4P6PZN9"/>
<feature type="region of interest" description="Disordered" evidence="1">
    <location>
        <begin position="190"/>
        <end position="212"/>
    </location>
</feature>
<keyword evidence="3" id="KW-1185">Reference proteome</keyword>
<evidence type="ECO:0000313" key="2">
    <source>
        <dbReference type="EMBL" id="QBI53708.1"/>
    </source>
</evidence>
<dbReference type="KEGG" id="strr:EKD16_09600"/>
<dbReference type="Proteomes" id="UP000292235">
    <property type="component" value="Chromosome"/>
</dbReference>
<dbReference type="InterPro" id="IPR029044">
    <property type="entry name" value="Nucleotide-diphossugar_trans"/>
</dbReference>
<proteinExistence type="predicted"/>
<feature type="compositionally biased region" description="Pro residues" evidence="1">
    <location>
        <begin position="197"/>
        <end position="206"/>
    </location>
</feature>
<organism evidence="2 3">
    <name type="scientific">Streptomonospora litoralis</name>
    <dbReference type="NCBI Taxonomy" id="2498135"/>
    <lineage>
        <taxon>Bacteria</taxon>
        <taxon>Bacillati</taxon>
        <taxon>Actinomycetota</taxon>
        <taxon>Actinomycetes</taxon>
        <taxon>Streptosporangiales</taxon>
        <taxon>Nocardiopsidaceae</taxon>
        <taxon>Streptomonospora</taxon>
    </lineage>
</organism>
<evidence type="ECO:0000313" key="3">
    <source>
        <dbReference type="Proteomes" id="UP000292235"/>
    </source>
</evidence>
<feature type="region of interest" description="Disordered" evidence="1">
    <location>
        <begin position="657"/>
        <end position="681"/>
    </location>
</feature>
<dbReference type="Gene3D" id="3.90.550.10">
    <property type="entry name" value="Spore Coat Polysaccharide Biosynthesis Protein SpsA, Chain A"/>
    <property type="match status" value="1"/>
</dbReference>
<dbReference type="EMBL" id="CP036455">
    <property type="protein sequence ID" value="QBI53708.1"/>
    <property type="molecule type" value="Genomic_DNA"/>
</dbReference>
<protein>
    <recommendedName>
        <fullName evidence="4">Glycosyltransferase 2-like domain-containing protein</fullName>
    </recommendedName>
</protein>